<dbReference type="GO" id="GO:0008023">
    <property type="term" value="C:transcription elongation factor complex"/>
    <property type="evidence" value="ECO:0007669"/>
    <property type="project" value="TreeGrafter"/>
</dbReference>
<dbReference type="InterPro" id="IPR008728">
    <property type="entry name" value="Elongator_complex_protein_4"/>
</dbReference>
<organism evidence="10 11">
    <name type="scientific">Verruconis gallopava</name>
    <dbReference type="NCBI Taxonomy" id="253628"/>
    <lineage>
        <taxon>Eukaryota</taxon>
        <taxon>Fungi</taxon>
        <taxon>Dikarya</taxon>
        <taxon>Ascomycota</taxon>
        <taxon>Pezizomycotina</taxon>
        <taxon>Dothideomycetes</taxon>
        <taxon>Pleosporomycetidae</taxon>
        <taxon>Venturiales</taxon>
        <taxon>Sympoventuriaceae</taxon>
        <taxon>Verruconis</taxon>
    </lineage>
</organism>
<dbReference type="PANTHER" id="PTHR12896:SF1">
    <property type="entry name" value="ELONGATOR COMPLEX PROTEIN 4"/>
    <property type="match status" value="1"/>
</dbReference>
<dbReference type="CDD" id="cd19494">
    <property type="entry name" value="Elp4"/>
    <property type="match status" value="1"/>
</dbReference>
<evidence type="ECO:0000256" key="4">
    <source>
        <dbReference type="ARBA" id="ARBA00007573"/>
    </source>
</evidence>
<dbReference type="RefSeq" id="XP_016211825.1">
    <property type="nucleotide sequence ID" value="XM_016360486.1"/>
</dbReference>
<dbReference type="AlphaFoldDB" id="A0A0D1XI55"/>
<dbReference type="FunCoup" id="A0A0D1XI55">
    <property type="interactions" value="733"/>
</dbReference>
<name>A0A0D1XI55_9PEZI</name>
<proteinExistence type="inferred from homology"/>
<evidence type="ECO:0000256" key="9">
    <source>
        <dbReference type="SAM" id="MobiDB-lite"/>
    </source>
</evidence>
<dbReference type="OrthoDB" id="289162at2759"/>
<keyword evidence="8" id="KW-0539">Nucleus</keyword>
<evidence type="ECO:0000256" key="5">
    <source>
        <dbReference type="ARBA" id="ARBA00020265"/>
    </source>
</evidence>
<dbReference type="GO" id="GO:0033588">
    <property type="term" value="C:elongator holoenzyme complex"/>
    <property type="evidence" value="ECO:0007669"/>
    <property type="project" value="InterPro"/>
</dbReference>
<dbReference type="STRING" id="253628.A0A0D1XI55"/>
<feature type="region of interest" description="Disordered" evidence="9">
    <location>
        <begin position="366"/>
        <end position="387"/>
    </location>
</feature>
<accession>A0A0D1XI55</accession>
<evidence type="ECO:0000256" key="7">
    <source>
        <dbReference type="ARBA" id="ARBA00022694"/>
    </source>
</evidence>
<comment type="subcellular location">
    <subcellularLocation>
        <location evidence="2">Cytoplasm</location>
    </subcellularLocation>
    <subcellularLocation>
        <location evidence="1">Nucleus</location>
    </subcellularLocation>
</comment>
<comment type="similarity">
    <text evidence="4">Belongs to the ELP4 family.</text>
</comment>
<dbReference type="InterPro" id="IPR027417">
    <property type="entry name" value="P-loop_NTPase"/>
</dbReference>
<evidence type="ECO:0000256" key="2">
    <source>
        <dbReference type="ARBA" id="ARBA00004496"/>
    </source>
</evidence>
<keyword evidence="6" id="KW-0963">Cytoplasm</keyword>
<feature type="compositionally biased region" description="Polar residues" evidence="9">
    <location>
        <begin position="15"/>
        <end position="24"/>
    </location>
</feature>
<evidence type="ECO:0000256" key="1">
    <source>
        <dbReference type="ARBA" id="ARBA00004123"/>
    </source>
</evidence>
<feature type="compositionally biased region" description="Basic and acidic residues" evidence="9">
    <location>
        <begin position="367"/>
        <end position="387"/>
    </location>
</feature>
<evidence type="ECO:0000256" key="8">
    <source>
        <dbReference type="ARBA" id="ARBA00023242"/>
    </source>
</evidence>
<evidence type="ECO:0000313" key="10">
    <source>
        <dbReference type="EMBL" id="KIW01956.1"/>
    </source>
</evidence>
<dbReference type="GO" id="GO:0005737">
    <property type="term" value="C:cytoplasm"/>
    <property type="evidence" value="ECO:0007669"/>
    <property type="project" value="UniProtKB-SubCell"/>
</dbReference>
<feature type="region of interest" description="Disordered" evidence="9">
    <location>
        <begin position="11"/>
        <end position="43"/>
    </location>
</feature>
<comment type="pathway">
    <text evidence="3">tRNA modification; 5-methoxycarbonylmethyl-2-thiouridine-tRNA biosynthesis.</text>
</comment>
<dbReference type="GO" id="GO:0002098">
    <property type="term" value="P:tRNA wobble uridine modification"/>
    <property type="evidence" value="ECO:0007669"/>
    <property type="project" value="InterPro"/>
</dbReference>
<dbReference type="InParanoid" id="A0A0D1XI55"/>
<dbReference type="Proteomes" id="UP000053259">
    <property type="component" value="Unassembled WGS sequence"/>
</dbReference>
<reference evidence="10 11" key="1">
    <citation type="submission" date="2015-01" db="EMBL/GenBank/DDBJ databases">
        <title>The Genome Sequence of Ochroconis gallopava CBS43764.</title>
        <authorList>
            <consortium name="The Broad Institute Genomics Platform"/>
            <person name="Cuomo C."/>
            <person name="de Hoog S."/>
            <person name="Gorbushina A."/>
            <person name="Stielow B."/>
            <person name="Teixiera M."/>
            <person name="Abouelleil A."/>
            <person name="Chapman S.B."/>
            <person name="Priest M."/>
            <person name="Young S.K."/>
            <person name="Wortman J."/>
            <person name="Nusbaum C."/>
            <person name="Birren B."/>
        </authorList>
    </citation>
    <scope>NUCLEOTIDE SEQUENCE [LARGE SCALE GENOMIC DNA]</scope>
    <source>
        <strain evidence="10 11">CBS 43764</strain>
    </source>
</reference>
<dbReference type="VEuPathDB" id="FungiDB:PV09_06793"/>
<dbReference type="EMBL" id="KN847552">
    <property type="protein sequence ID" value="KIW01956.1"/>
    <property type="molecule type" value="Genomic_DNA"/>
</dbReference>
<dbReference type="PANTHER" id="PTHR12896">
    <property type="entry name" value="PAX6 NEIGHBOR PROTEIN PAXNEB"/>
    <property type="match status" value="1"/>
</dbReference>
<gene>
    <name evidence="10" type="ORF">PV09_06793</name>
</gene>
<dbReference type="Pfam" id="PF05625">
    <property type="entry name" value="PAXNEB"/>
    <property type="match status" value="1"/>
</dbReference>
<evidence type="ECO:0000256" key="6">
    <source>
        <dbReference type="ARBA" id="ARBA00022490"/>
    </source>
</evidence>
<dbReference type="UniPathway" id="UPA00988"/>
<dbReference type="HOGENOM" id="CLU_040685_0_0_1"/>
<evidence type="ECO:0000256" key="3">
    <source>
        <dbReference type="ARBA" id="ARBA00005043"/>
    </source>
</evidence>
<evidence type="ECO:0000313" key="11">
    <source>
        <dbReference type="Proteomes" id="UP000053259"/>
    </source>
</evidence>
<keyword evidence="7" id="KW-0819">tRNA processing</keyword>
<protein>
    <recommendedName>
        <fullName evidence="5">Elongator complex protein 4</fullName>
    </recommendedName>
</protein>
<dbReference type="Gene3D" id="3.40.50.300">
    <property type="entry name" value="P-loop containing nucleotide triphosphate hydrolases"/>
    <property type="match status" value="1"/>
</dbReference>
<keyword evidence="11" id="KW-1185">Reference proteome</keyword>
<sequence>MSFRKRNVVLAQKGENPTVSQKQTAPGVRPSPVTGHPTTSTGTESLDKLLALGGGLALGSNLMLEEDGATEFAKSLLSCYAAEGVLQGHAVFVVGPDGSLLMPGVAEENMTAQRNKAPEGERMKIAWRYERLGTFGERERGSTQQQKPINASSGVQDQVLEPFCHTFDLTKRLSVPPSRRPPAYIAPTNPTDENSSPFASIVKSLALHLDANPSTPTRLVIPSLLNPLIYSPLCCQPQMLLGFLHSVRSLLRKHSTVLTSMFSWPLALFPDTHPLTRWARHLSDGVIALHPFPHSFSIEAIDLDIKGGSGSNEKVKTEEKMQGLIKMLKLPVLTEKGVGLGSGEDMAFAVGRRRFLIRPFHLPPLEGETKDTAHDGDSTIESNKLEF</sequence>
<dbReference type="GeneID" id="27314766"/>